<dbReference type="InterPro" id="IPR025048">
    <property type="entry name" value="DUF3987"/>
</dbReference>
<accession>A0A2R4M0P8</accession>
<evidence type="ECO:0000313" key="3">
    <source>
        <dbReference type="Proteomes" id="UP000241447"/>
    </source>
</evidence>
<dbReference type="AlphaFoldDB" id="A0A2R4M0P8"/>
<dbReference type="EMBL" id="CP028475">
    <property type="protein sequence ID" value="AVW90642.1"/>
    <property type="molecule type" value="Genomic_DNA"/>
</dbReference>
<evidence type="ECO:0008006" key="4">
    <source>
        <dbReference type="Google" id="ProtNLM"/>
    </source>
</evidence>
<protein>
    <recommendedName>
        <fullName evidence="4">DUF3987 domain-containing protein</fullName>
    </recommendedName>
</protein>
<feature type="region of interest" description="Disordered" evidence="1">
    <location>
        <begin position="49"/>
        <end position="73"/>
    </location>
</feature>
<evidence type="ECO:0000313" key="2">
    <source>
        <dbReference type="EMBL" id="AVW90642.1"/>
    </source>
</evidence>
<gene>
    <name evidence="2" type="ORF">DA792_05685</name>
</gene>
<organism evidence="2 3">
    <name type="scientific">Celeribacter baekdonensis</name>
    <dbReference type="NCBI Taxonomy" id="875171"/>
    <lineage>
        <taxon>Bacteria</taxon>
        <taxon>Pseudomonadati</taxon>
        <taxon>Pseudomonadota</taxon>
        <taxon>Alphaproteobacteria</taxon>
        <taxon>Rhodobacterales</taxon>
        <taxon>Roseobacteraceae</taxon>
        <taxon>Celeribacter</taxon>
    </lineage>
</organism>
<dbReference type="OrthoDB" id="5453446at2"/>
<dbReference type="KEGG" id="cbak:DA792_05685"/>
<reference evidence="2 3" key="1">
    <citation type="submission" date="2018-03" db="EMBL/GenBank/DDBJ databases">
        <title>The Complete Genome of Celeribacter baekdonensis strain LH4, a Thiosulfate-Oxidizing Alphaproteobacterium Isolated from Gulf of Mexico Continental Slope Sediments.</title>
        <authorList>
            <person name="Flood B.E."/>
            <person name="Bailey J.V."/>
            <person name="Leprich D."/>
        </authorList>
    </citation>
    <scope>NUCLEOTIDE SEQUENCE [LARGE SCALE GENOMIC DNA]</scope>
    <source>
        <strain evidence="2 3">LH4</strain>
    </source>
</reference>
<name>A0A2R4M0P8_9RHOB</name>
<dbReference type="Pfam" id="PF13148">
    <property type="entry name" value="DUF3987"/>
    <property type="match status" value="1"/>
</dbReference>
<dbReference type="Proteomes" id="UP000241447">
    <property type="component" value="Chromosome"/>
</dbReference>
<evidence type="ECO:0000256" key="1">
    <source>
        <dbReference type="SAM" id="MobiDB-lite"/>
    </source>
</evidence>
<sequence>MTMVTNAAEGSDDELHLDQFDWDDDDWYVMERALEAGKDPASVLRMVRRAQAAQPPQQRDRRPSQGEGGGGWRNAAGAEAGALLQWPPGRSGVIARFIFDNSYSPVREVAVAATLGLLAGVCGRGYRTYTGKDLALYIILVAKSGIGKDSTHEGIPAMLKLSNVHFAERFARAQDFVSGEALHKELLREPGFLALQGEFGRKLKRMSNPHDTPMQNLRTVMTNAYGKAFLEGKSYSNSDNSLDGVDWPALSFLGETTPATFLECLTPDMMGDGFLSRFLCVTYEGDRPQPNRERNIPLDDDTLRLWQGMVAHLTSYQMPINNKPPTYVQPNADAQEKLERFELNCIDSLNATDDESERQVWSRAHLKGMKVASLLAVMDNPYAPQVRIEHVAWALTLVRKDIDLFQTRKRGGDIGIDDSARERKLVAFLRDYLVKPVAKSYKVPAGMQENSIIPRSYLQTRSATLPAFTNHKLGATRALDDTMRSLIANGYVMEVQSDRLIEGYSFHGVAYRIVRLPD</sequence>
<dbReference type="RefSeq" id="WP_107718871.1">
    <property type="nucleotide sequence ID" value="NZ_CP028475.1"/>
</dbReference>
<proteinExistence type="predicted"/>